<dbReference type="Gene3D" id="3.60.10.10">
    <property type="entry name" value="Endonuclease/exonuclease/phosphatase"/>
    <property type="match status" value="1"/>
</dbReference>
<evidence type="ECO:0000256" key="2">
    <source>
        <dbReference type="ARBA" id="ARBA00022737"/>
    </source>
</evidence>
<dbReference type="PROSITE" id="PS50878">
    <property type="entry name" value="RT_POL"/>
    <property type="match status" value="1"/>
</dbReference>
<dbReference type="Proteomes" id="UP000288805">
    <property type="component" value="Unassembled WGS sequence"/>
</dbReference>
<dbReference type="InterPro" id="IPR043502">
    <property type="entry name" value="DNA/RNA_pol_sf"/>
</dbReference>
<dbReference type="SUPFAM" id="SSF56219">
    <property type="entry name" value="DNase I-like"/>
    <property type="match status" value="1"/>
</dbReference>
<organism evidence="5 6">
    <name type="scientific">Vitis vinifera</name>
    <name type="common">Grape</name>
    <dbReference type="NCBI Taxonomy" id="29760"/>
    <lineage>
        <taxon>Eukaryota</taxon>
        <taxon>Viridiplantae</taxon>
        <taxon>Streptophyta</taxon>
        <taxon>Embryophyta</taxon>
        <taxon>Tracheophyta</taxon>
        <taxon>Spermatophyta</taxon>
        <taxon>Magnoliopsida</taxon>
        <taxon>eudicotyledons</taxon>
        <taxon>Gunneridae</taxon>
        <taxon>Pentapetalae</taxon>
        <taxon>rosids</taxon>
        <taxon>Vitales</taxon>
        <taxon>Vitaceae</taxon>
        <taxon>Viteae</taxon>
        <taxon>Vitis</taxon>
    </lineage>
</organism>
<keyword evidence="2" id="KW-0677">Repeat</keyword>
<dbReference type="EMBL" id="QGNW01000011">
    <property type="protein sequence ID" value="RVX18205.1"/>
    <property type="molecule type" value="Genomic_DNA"/>
</dbReference>
<feature type="region of interest" description="Disordered" evidence="3">
    <location>
        <begin position="1"/>
        <end position="59"/>
    </location>
</feature>
<dbReference type="Pfam" id="PF03372">
    <property type="entry name" value="Exo_endo_phos"/>
    <property type="match status" value="1"/>
</dbReference>
<feature type="domain" description="Reverse transcriptase" evidence="4">
    <location>
        <begin position="1118"/>
        <end position="1374"/>
    </location>
</feature>
<sequence>MRESEDDEGGFREEQRGRKKRKEGDLGWSQSSSRSGWRRNRADSKLLLKKRTRENGKGVGGKMGESILWCGMRIKQKVAGKKGVKEKKQEDRVMVETSRNKSFVEIVKGSEGKGGEVVRVEVREEEIRGNLRKLEYCLVGSWSPSLANGMDMERLGWLMARTWGLQGNLRLARMETGRVLLEFQHVGEAERVLAHGSRRVGGVQLGLERWRPKCGCEEEGGSRKEVWVKILGLPVSLWDPSILRKVGDKCGGFVAMDPLTEKMVDLEGARILVKRKNGGLPSMVDIVVEEVCYSLYLWWEVRQEMRKSISGSSLKGKFREEVRGDAMARATQRVGEERSARPEALLRAVDGTDEQVRGVGGEGTGERVGAGYGARVSAKLDQVDGLLHPGPSSGRTLYSKAQKGEKKGPSPIKGLKLKGVVSKEAGLGIGPSYSKSDRWIGGGESPSLSGSNGGEGDQLGPLQPENRKGEPVRGSIWKWGEFSEGSDREVEFLKIREKEDAWKQQMVPSHSATDRALIAEESRYGSVLIQRGGEYYDHSGVACEVIQNEIPLSMIKPAGNGGGSWELAEDNTVNDNDKEWEKGPMLTVSQEAREERENGWEECNLAKFSQFLGFPIEGLEKEIVNFLANIRKRREKIYSRGVLEKTKFERELKRLECSINYEGGSKQRSSSQETKINLMSEWVVRSIGVGRFLDWRAVDASGTAGGILVCWDKRVLELLDWEEGQFTISCRFRKVEDGAVWAFTGVYGPFTKDERDCMWDEIGAIRGLWEEPWCVGGDFNVIRSQNERNRQGRISAAMRKFAQVIDELGLIDLPLQGGDYTWSGGPNNRYWARLDRFLVTPSWMDQFSSVIQKRLPRPASDHFPVVLEGGTMRRGSSPFRFENMWLKVEGFQELIHSWWQGIEVRGSASFRLVTKLKVVKQKLKEWNREVFGRLEDNKAAALQLVDHWDRVECERRLSEEETVSKKEAKDSYAKWVSLEETHWRQHSRELWLREGDNNTGYFHRMVAAHRRSNHMDRIKIGGVWLNEEKDVREGVANAFQHLLTENSDWKADIEGLQLEQLNQQEAEYLEQPFSEEEIHSALMEMNGDKAPGPDGFSMAFWQRCWVIVKEEVLEMFKEFYEQSAFIKSMNSTFLVLIPKKGGGLRTLGNSGQSVYWGGCTKYWPRQVLDASLIANEAIDAWQKKGERGLIYKLDIEKAYDSLNWQFLMKVMRKMGFGSRWLGWMWRCISTAKFSVLVNGVSAGFFPSFKGLRQGDPLSPYLFVMGMEVLSTLIRRAVEGGFLSGCRIQGGGRQPVHVSHLLFADDTIVFCEARKEYLAYLSWILFWFEAASGLRINLEKSELIPVGEVEEMEELAAELGCKVGSMPSVYLGLPLGARNKSAAVWDGVEEKMRRRLAQWKRQYISKGGRLILIKSTMTSIPLYQMSLFRMPKLVARRLEKLQRDFLWGGGNLERKGHNVNWKIVCTEKEKGGLGLRKLVPLNKALLGKWIWRFACEKENLWRHVLVAKYGQEGFGWMTKKTNGTFGVGVWKEIMKEKDWCWENMAFRMGNGTRIRFWNDLWCGCTVLSQRFPHLYGMAAHRNGTVEDMWDQNVGQGDWDIRFVRGFNDWELDLVGNLLHTLRGFNPTLDEDAVFWKGGKNGKFKVREAYNLVVNSGASNFPKNNIWVDKVQTKILFFAWEATWGKVLTLDRLQRRGWHLPNRCFLCGCEEETVNHILIHCTVARVLWDMICALVGIKWVFPETVKELNPLFGRRENPGKGKWKMNVIKIVLQFCKENSLHQTFQTLQSECQVSLNTVDSLETFIADINSGRWDAILPQVAQLKLPRKKLEDLYEQLPQRRFGWRMCGRIRVREAIGFL</sequence>
<dbReference type="PANTHER" id="PTHR33116">
    <property type="entry name" value="REVERSE TRANSCRIPTASE ZINC-BINDING DOMAIN-CONTAINING PROTEIN-RELATED-RELATED"/>
    <property type="match status" value="1"/>
</dbReference>
<dbReference type="SUPFAM" id="SSF56672">
    <property type="entry name" value="DNA/RNA polymerases"/>
    <property type="match status" value="1"/>
</dbReference>
<gene>
    <name evidence="5" type="primary">LORF2_182</name>
    <name evidence="5" type="ORF">CK203_006435</name>
</gene>
<evidence type="ECO:0000256" key="3">
    <source>
        <dbReference type="SAM" id="MobiDB-lite"/>
    </source>
</evidence>
<protein>
    <submittedName>
        <fullName evidence="5">LINE-1 retrotransposable element ORF2 protein</fullName>
    </submittedName>
</protein>
<dbReference type="InterPro" id="IPR006594">
    <property type="entry name" value="LisH"/>
</dbReference>
<dbReference type="InterPro" id="IPR054532">
    <property type="entry name" value="TPL_SMU1_LisH-like"/>
</dbReference>
<feature type="compositionally biased region" description="Basic and acidic residues" evidence="3">
    <location>
        <begin position="1"/>
        <end position="16"/>
    </location>
</feature>
<name>A0A438KAG3_VITVI</name>
<keyword evidence="1" id="KW-0853">WD repeat</keyword>
<dbReference type="Pfam" id="PF00078">
    <property type="entry name" value="RVT_1"/>
    <property type="match status" value="1"/>
</dbReference>
<feature type="region of interest" description="Disordered" evidence="3">
    <location>
        <begin position="384"/>
        <end position="415"/>
    </location>
</feature>
<reference evidence="5 6" key="1">
    <citation type="journal article" date="2018" name="PLoS Genet.">
        <title>Population sequencing reveals clonal diversity and ancestral inbreeding in the grapevine cultivar Chardonnay.</title>
        <authorList>
            <person name="Roach M.J."/>
            <person name="Johnson D.L."/>
            <person name="Bohlmann J."/>
            <person name="van Vuuren H.J."/>
            <person name="Jones S.J."/>
            <person name="Pretorius I.S."/>
            <person name="Schmidt S.A."/>
            <person name="Borneman A.R."/>
        </authorList>
    </citation>
    <scope>NUCLEOTIDE SEQUENCE [LARGE SCALE GENOMIC DNA]</scope>
    <source>
        <strain evidence="6">cv. Chardonnay</strain>
        <tissue evidence="5">Leaf</tissue>
    </source>
</reference>
<dbReference type="InterPro" id="IPR025558">
    <property type="entry name" value="DUF4283"/>
</dbReference>
<evidence type="ECO:0000259" key="4">
    <source>
        <dbReference type="PROSITE" id="PS50878"/>
    </source>
</evidence>
<evidence type="ECO:0000313" key="5">
    <source>
        <dbReference type="EMBL" id="RVX18205.1"/>
    </source>
</evidence>
<dbReference type="InterPro" id="IPR000477">
    <property type="entry name" value="RT_dom"/>
</dbReference>
<comment type="caution">
    <text evidence="5">The sequence shown here is derived from an EMBL/GenBank/DDBJ whole genome shotgun (WGS) entry which is preliminary data.</text>
</comment>
<dbReference type="InterPro" id="IPR005135">
    <property type="entry name" value="Endo/exonuclease/phosphatase"/>
</dbReference>
<dbReference type="CDD" id="cd01650">
    <property type="entry name" value="RT_nLTR_like"/>
    <property type="match status" value="1"/>
</dbReference>
<proteinExistence type="predicted"/>
<accession>A0A438KAG3</accession>
<dbReference type="InterPro" id="IPR036691">
    <property type="entry name" value="Endo/exonu/phosph_ase_sf"/>
</dbReference>
<evidence type="ECO:0000313" key="6">
    <source>
        <dbReference type="Proteomes" id="UP000288805"/>
    </source>
</evidence>
<dbReference type="PROSITE" id="PS50896">
    <property type="entry name" value="LISH"/>
    <property type="match status" value="1"/>
</dbReference>
<dbReference type="Pfam" id="PF17814">
    <property type="entry name" value="LisH_TPL"/>
    <property type="match status" value="1"/>
</dbReference>
<dbReference type="Pfam" id="PF13966">
    <property type="entry name" value="zf-RVT"/>
    <property type="match status" value="1"/>
</dbReference>
<feature type="region of interest" description="Disordered" evidence="3">
    <location>
        <begin position="432"/>
        <end position="473"/>
    </location>
</feature>
<dbReference type="PANTHER" id="PTHR33116:SF78">
    <property type="entry name" value="OS12G0587133 PROTEIN"/>
    <property type="match status" value="1"/>
</dbReference>
<dbReference type="SMART" id="SM00667">
    <property type="entry name" value="LisH"/>
    <property type="match status" value="1"/>
</dbReference>
<dbReference type="Pfam" id="PF14111">
    <property type="entry name" value="DUF4283"/>
    <property type="match status" value="1"/>
</dbReference>
<dbReference type="InterPro" id="IPR026960">
    <property type="entry name" value="RVT-Znf"/>
</dbReference>
<evidence type="ECO:0000256" key="1">
    <source>
        <dbReference type="ARBA" id="ARBA00022574"/>
    </source>
</evidence>